<dbReference type="EMBL" id="MVDD01000023">
    <property type="protein sequence ID" value="PKQ60592.1"/>
    <property type="molecule type" value="Genomic_DNA"/>
</dbReference>
<evidence type="ECO:0000256" key="2">
    <source>
        <dbReference type="ARBA" id="ARBA00000711"/>
    </source>
</evidence>
<sequence length="174" mass="19817">MIHLITGGQRSGKSIFAEELALSLNSKPVYLATSRIWDEAHRQRIEVHKQRRGSQWTSIEEEKFLSKYNFTGKLVLLDCITLWMNNFFFDNGEDDKKSLLEASEELDKLFSQDCDWIIVTNELGLGGHPGNKIAMRFNDLQGSINQYIAKKADRVTLIISGLPLEIKNTLSGKQ</sequence>
<accession>A0A2N3HRC5</accession>
<keyword evidence="14" id="KW-0067">ATP-binding</keyword>
<dbReference type="GO" id="GO:0009236">
    <property type="term" value="P:cobalamin biosynthetic process"/>
    <property type="evidence" value="ECO:0007669"/>
    <property type="project" value="UniProtKB-UniPathway"/>
</dbReference>
<feature type="binding site" evidence="19">
    <location>
        <position position="78"/>
    </location>
    <ligand>
        <name>GTP</name>
        <dbReference type="ChEBI" id="CHEBI:37565"/>
    </ligand>
</feature>
<keyword evidence="11 20" id="KW-0808">Transferase</keyword>
<dbReference type="RefSeq" id="WP_101263254.1">
    <property type="nucleotide sequence ID" value="NZ_MVDD01000023.1"/>
</dbReference>
<evidence type="ECO:0000256" key="8">
    <source>
        <dbReference type="ARBA" id="ARBA00012016"/>
    </source>
</evidence>
<evidence type="ECO:0000256" key="14">
    <source>
        <dbReference type="ARBA" id="ARBA00022840"/>
    </source>
</evidence>
<comment type="function">
    <text evidence="4">Catalyzes ATP-dependent phosphorylation of adenosylcobinamide and addition of GMP to adenosylcobinamide phosphate.</text>
</comment>
<name>A0A2N3HRC5_9BACT</name>
<evidence type="ECO:0000256" key="13">
    <source>
        <dbReference type="ARBA" id="ARBA00022777"/>
    </source>
</evidence>
<reference evidence="20 21" key="1">
    <citation type="journal article" date="2017" name="Front. Microbiol.">
        <title>Labilibaculum manganireducens gen. nov., sp. nov. and Labilibaculum filiforme sp. nov., Novel Bacteroidetes Isolated from Subsurface Sediments of the Baltic Sea.</title>
        <authorList>
            <person name="Vandieken V."/>
            <person name="Marshall I.P."/>
            <person name="Niemann H."/>
            <person name="Engelen B."/>
            <person name="Cypionka H."/>
        </authorList>
    </citation>
    <scope>NUCLEOTIDE SEQUENCE [LARGE SCALE GENOMIC DNA]</scope>
    <source>
        <strain evidence="20 21">59.16B</strain>
    </source>
</reference>
<feature type="active site" description="GMP-histidine intermediate" evidence="18">
    <location>
        <position position="48"/>
    </location>
</feature>
<dbReference type="PANTHER" id="PTHR34848">
    <property type="match status" value="1"/>
</dbReference>
<protein>
    <recommendedName>
        <fullName evidence="16">Adenosylcobinamide kinase</fullName>
        <ecNumber evidence="8">2.7.1.156</ecNumber>
        <ecNumber evidence="9">2.7.7.62</ecNumber>
    </recommendedName>
    <alternativeName>
        <fullName evidence="17">Adenosylcobinamide-phosphate guanylyltransferase</fullName>
    </alternativeName>
</protein>
<dbReference type="UniPathway" id="UPA00148">
    <property type="reaction ID" value="UER00236"/>
</dbReference>
<dbReference type="InterPro" id="IPR027417">
    <property type="entry name" value="P-loop_NTPase"/>
</dbReference>
<organism evidence="20 21">
    <name type="scientific">Labilibaculum filiforme</name>
    <dbReference type="NCBI Taxonomy" id="1940526"/>
    <lineage>
        <taxon>Bacteria</taxon>
        <taxon>Pseudomonadati</taxon>
        <taxon>Bacteroidota</taxon>
        <taxon>Bacteroidia</taxon>
        <taxon>Marinilabiliales</taxon>
        <taxon>Marinifilaceae</taxon>
        <taxon>Labilibaculum</taxon>
    </lineage>
</organism>
<evidence type="ECO:0000256" key="11">
    <source>
        <dbReference type="ARBA" id="ARBA00022679"/>
    </source>
</evidence>
<evidence type="ECO:0000256" key="9">
    <source>
        <dbReference type="ARBA" id="ARBA00012523"/>
    </source>
</evidence>
<evidence type="ECO:0000256" key="3">
    <source>
        <dbReference type="ARBA" id="ARBA00001522"/>
    </source>
</evidence>
<evidence type="ECO:0000256" key="4">
    <source>
        <dbReference type="ARBA" id="ARBA00003889"/>
    </source>
</evidence>
<feature type="binding site" evidence="19">
    <location>
        <begin position="49"/>
        <end position="52"/>
    </location>
    <ligand>
        <name>GTP</name>
        <dbReference type="ChEBI" id="CHEBI:37565"/>
    </ligand>
</feature>
<keyword evidence="21" id="KW-1185">Reference proteome</keyword>
<evidence type="ECO:0000256" key="6">
    <source>
        <dbReference type="ARBA" id="ARBA00005159"/>
    </source>
</evidence>
<dbReference type="PIRSF" id="PIRSF006135">
    <property type="entry name" value="CobU"/>
    <property type="match status" value="1"/>
</dbReference>
<dbReference type="EC" id="2.7.1.156" evidence="8"/>
<evidence type="ECO:0000256" key="19">
    <source>
        <dbReference type="PIRSR" id="PIRSR006135-2"/>
    </source>
</evidence>
<evidence type="ECO:0000256" key="16">
    <source>
        <dbReference type="ARBA" id="ARBA00029570"/>
    </source>
</evidence>
<dbReference type="PANTHER" id="PTHR34848:SF1">
    <property type="entry name" value="BIFUNCTIONAL ADENOSYLCOBALAMIN BIOSYNTHESIS PROTEIN COBU"/>
    <property type="match status" value="1"/>
</dbReference>
<keyword evidence="13 20" id="KW-0418">Kinase</keyword>
<dbReference type="SUPFAM" id="SSF52540">
    <property type="entry name" value="P-loop containing nucleoside triphosphate hydrolases"/>
    <property type="match status" value="1"/>
</dbReference>
<keyword evidence="10" id="KW-0169">Cobalamin biosynthesis</keyword>
<dbReference type="CDD" id="cd00544">
    <property type="entry name" value="CobU"/>
    <property type="match status" value="1"/>
</dbReference>
<dbReference type="EC" id="2.7.7.62" evidence="9"/>
<comment type="catalytic activity">
    <reaction evidence="2">
        <text>adenosylcob(III)inamide phosphate + GTP + H(+) = adenosylcob(III)inamide-GDP + diphosphate</text>
        <dbReference type="Rhea" id="RHEA:22712"/>
        <dbReference type="ChEBI" id="CHEBI:15378"/>
        <dbReference type="ChEBI" id="CHEBI:33019"/>
        <dbReference type="ChEBI" id="CHEBI:37565"/>
        <dbReference type="ChEBI" id="CHEBI:58502"/>
        <dbReference type="ChEBI" id="CHEBI:60487"/>
        <dbReference type="EC" id="2.7.7.62"/>
    </reaction>
</comment>
<feature type="binding site" evidence="19">
    <location>
        <begin position="7"/>
        <end position="14"/>
    </location>
    <ligand>
        <name>GTP</name>
        <dbReference type="ChEBI" id="CHEBI:37565"/>
    </ligand>
</feature>
<evidence type="ECO:0000256" key="10">
    <source>
        <dbReference type="ARBA" id="ARBA00022573"/>
    </source>
</evidence>
<comment type="pathway">
    <text evidence="6">Cofactor biosynthesis; adenosylcobalamin biosynthesis; adenosylcobalamin from cob(II)yrinate a,c-diamide: step 5/7.</text>
</comment>
<comment type="caution">
    <text evidence="20">The sequence shown here is derived from an EMBL/GenBank/DDBJ whole genome shotgun (WGS) entry which is preliminary data.</text>
</comment>
<evidence type="ECO:0000256" key="7">
    <source>
        <dbReference type="ARBA" id="ARBA00007490"/>
    </source>
</evidence>
<dbReference type="GO" id="GO:0005525">
    <property type="term" value="F:GTP binding"/>
    <property type="evidence" value="ECO:0007669"/>
    <property type="project" value="UniProtKB-KW"/>
</dbReference>
<comment type="similarity">
    <text evidence="7">Belongs to the CobU/CobP family.</text>
</comment>
<dbReference type="Proteomes" id="UP000233535">
    <property type="component" value="Unassembled WGS sequence"/>
</dbReference>
<evidence type="ECO:0000256" key="5">
    <source>
        <dbReference type="ARBA" id="ARBA00004692"/>
    </source>
</evidence>
<comment type="catalytic activity">
    <reaction evidence="1">
        <text>adenosylcob(III)inamide + ATP = adenosylcob(III)inamide phosphate + ADP + H(+)</text>
        <dbReference type="Rhea" id="RHEA:15769"/>
        <dbReference type="ChEBI" id="CHEBI:2480"/>
        <dbReference type="ChEBI" id="CHEBI:15378"/>
        <dbReference type="ChEBI" id="CHEBI:30616"/>
        <dbReference type="ChEBI" id="CHEBI:58502"/>
        <dbReference type="ChEBI" id="CHEBI:456216"/>
        <dbReference type="EC" id="2.7.1.156"/>
    </reaction>
</comment>
<comment type="pathway">
    <text evidence="5">Cofactor biosynthesis; adenosylcobalamin biosynthesis; adenosylcobalamin from cob(II)yrinate a,c-diamide: step 6/7.</text>
</comment>
<evidence type="ECO:0000256" key="18">
    <source>
        <dbReference type="PIRSR" id="PIRSR006135-1"/>
    </source>
</evidence>
<dbReference type="Pfam" id="PF02283">
    <property type="entry name" value="CobU"/>
    <property type="match status" value="1"/>
</dbReference>
<gene>
    <name evidence="20" type="ORF">BZG02_18550</name>
</gene>
<feature type="binding site" evidence="19">
    <location>
        <begin position="32"/>
        <end position="34"/>
    </location>
    <ligand>
        <name>GTP</name>
        <dbReference type="ChEBI" id="CHEBI:37565"/>
    </ligand>
</feature>
<dbReference type="InterPro" id="IPR003203">
    <property type="entry name" value="CobU/CobP"/>
</dbReference>
<dbReference type="OrthoDB" id="9799422at2"/>
<evidence type="ECO:0000256" key="15">
    <source>
        <dbReference type="ARBA" id="ARBA00023134"/>
    </source>
</evidence>
<dbReference type="GO" id="GO:0043752">
    <property type="term" value="F:adenosylcobinamide kinase activity"/>
    <property type="evidence" value="ECO:0007669"/>
    <property type="project" value="UniProtKB-EC"/>
</dbReference>
<evidence type="ECO:0000256" key="17">
    <source>
        <dbReference type="ARBA" id="ARBA00030571"/>
    </source>
</evidence>
<evidence type="ECO:0000313" key="21">
    <source>
        <dbReference type="Proteomes" id="UP000233535"/>
    </source>
</evidence>
<feature type="binding site" evidence="19">
    <location>
        <position position="60"/>
    </location>
    <ligand>
        <name>GTP</name>
        <dbReference type="ChEBI" id="CHEBI:37565"/>
    </ligand>
</feature>
<dbReference type="GO" id="GO:0008820">
    <property type="term" value="F:cobinamide phosphate guanylyltransferase activity"/>
    <property type="evidence" value="ECO:0007669"/>
    <property type="project" value="UniProtKB-EC"/>
</dbReference>
<dbReference type="Gene3D" id="3.40.50.300">
    <property type="entry name" value="P-loop containing nucleotide triphosphate hydrolases"/>
    <property type="match status" value="1"/>
</dbReference>
<keyword evidence="15 19" id="KW-0342">GTP-binding</keyword>
<evidence type="ECO:0000313" key="20">
    <source>
        <dbReference type="EMBL" id="PKQ60592.1"/>
    </source>
</evidence>
<dbReference type="AlphaFoldDB" id="A0A2N3HRC5"/>
<keyword evidence="12 19" id="KW-0547">Nucleotide-binding</keyword>
<evidence type="ECO:0000256" key="12">
    <source>
        <dbReference type="ARBA" id="ARBA00022741"/>
    </source>
</evidence>
<dbReference type="GO" id="GO:0005524">
    <property type="term" value="F:ATP binding"/>
    <property type="evidence" value="ECO:0007669"/>
    <property type="project" value="UniProtKB-KW"/>
</dbReference>
<evidence type="ECO:0000256" key="1">
    <source>
        <dbReference type="ARBA" id="ARBA00000312"/>
    </source>
</evidence>
<proteinExistence type="inferred from homology"/>
<comment type="catalytic activity">
    <reaction evidence="3">
        <text>adenosylcob(III)inamide + GTP = adenosylcob(III)inamide phosphate + GDP + H(+)</text>
        <dbReference type="Rhea" id="RHEA:15765"/>
        <dbReference type="ChEBI" id="CHEBI:2480"/>
        <dbReference type="ChEBI" id="CHEBI:15378"/>
        <dbReference type="ChEBI" id="CHEBI:37565"/>
        <dbReference type="ChEBI" id="CHEBI:58189"/>
        <dbReference type="ChEBI" id="CHEBI:58502"/>
        <dbReference type="EC" id="2.7.1.156"/>
    </reaction>
</comment>